<proteinExistence type="predicted"/>
<gene>
    <name evidence="1" type="ORF">TTHERM_001230168</name>
</gene>
<sequence length="432" mass="49755">MLRNYIKNQKSYSNFNLYQDYQIILDNSQGSFCVQLNPNIEQQIAKNTSNDFCQSIQQQAENSVNCAYNYCLNENYNCVPLSNQDGYRGFCIYNNQCVPISGIYLGKDENQKCVTSLQCTNYPIPQLIDCQFSLEICFENNQCYFLNDVSGTGCSSQSLVQMYGADMDGNCLQQYQMQAIKCSSGYCIINNYCQKYNNQYVGRDKNYNCLKEKQITAIECENQFCLLHQRILKSNPQQCITIDSPNQPASTCAYGQYCKDPVTLYCVQMQPGYCQSYKQSNCKSCPDQTCKNNSQQTCVEMINLQLLSNQCIIKQRPDVPCQIIDTNQYLNQILVNPSYPIQCTNTLRMCQNLSKSSQFCQSCPINFIQPGNGKCYNLEEQQENQYNSNSFYSFLNTIYISESFGVEDSQQCPYKNKSLKNHLHFYKKLLEH</sequence>
<dbReference type="InParanoid" id="W7X144"/>
<evidence type="ECO:0000313" key="1">
    <source>
        <dbReference type="EMBL" id="EWS72905.1"/>
    </source>
</evidence>
<dbReference type="Proteomes" id="UP000009168">
    <property type="component" value="Unassembled WGS sequence"/>
</dbReference>
<evidence type="ECO:0000313" key="2">
    <source>
        <dbReference type="Proteomes" id="UP000009168"/>
    </source>
</evidence>
<dbReference type="RefSeq" id="XP_012654560.1">
    <property type="nucleotide sequence ID" value="XM_012799106.1"/>
</dbReference>
<reference evidence="2" key="1">
    <citation type="journal article" date="2006" name="PLoS Biol.">
        <title>Macronuclear genome sequence of the ciliate Tetrahymena thermophila, a model eukaryote.</title>
        <authorList>
            <person name="Eisen J.A."/>
            <person name="Coyne R.S."/>
            <person name="Wu M."/>
            <person name="Wu D."/>
            <person name="Thiagarajan M."/>
            <person name="Wortman J.R."/>
            <person name="Badger J.H."/>
            <person name="Ren Q."/>
            <person name="Amedeo P."/>
            <person name="Jones K.M."/>
            <person name="Tallon L.J."/>
            <person name="Delcher A.L."/>
            <person name="Salzberg S.L."/>
            <person name="Silva J.C."/>
            <person name="Haas B.J."/>
            <person name="Majoros W.H."/>
            <person name="Farzad M."/>
            <person name="Carlton J.M."/>
            <person name="Smith R.K. Jr."/>
            <person name="Garg J."/>
            <person name="Pearlman R.E."/>
            <person name="Karrer K.M."/>
            <person name="Sun L."/>
            <person name="Manning G."/>
            <person name="Elde N.C."/>
            <person name="Turkewitz A.P."/>
            <person name="Asai D.J."/>
            <person name="Wilkes D.E."/>
            <person name="Wang Y."/>
            <person name="Cai H."/>
            <person name="Collins K."/>
            <person name="Stewart B.A."/>
            <person name="Lee S.R."/>
            <person name="Wilamowska K."/>
            <person name="Weinberg Z."/>
            <person name="Ruzzo W.L."/>
            <person name="Wloga D."/>
            <person name="Gaertig J."/>
            <person name="Frankel J."/>
            <person name="Tsao C.-C."/>
            <person name="Gorovsky M.A."/>
            <person name="Keeling P.J."/>
            <person name="Waller R.F."/>
            <person name="Patron N.J."/>
            <person name="Cherry J.M."/>
            <person name="Stover N.A."/>
            <person name="Krieger C.J."/>
            <person name="del Toro C."/>
            <person name="Ryder H.F."/>
            <person name="Williamson S.C."/>
            <person name="Barbeau R.A."/>
            <person name="Hamilton E.P."/>
            <person name="Orias E."/>
        </authorList>
    </citation>
    <scope>NUCLEOTIDE SEQUENCE [LARGE SCALE GENOMIC DNA]</scope>
    <source>
        <strain evidence="2">SB210</strain>
    </source>
</reference>
<name>W7X144_TETTS</name>
<dbReference type="KEGG" id="tet:TTHERM_001230168"/>
<keyword evidence="2" id="KW-1185">Reference proteome</keyword>
<protein>
    <submittedName>
        <fullName evidence="1">Uncharacterized protein</fullName>
    </submittedName>
</protein>
<dbReference type="EMBL" id="GG662574">
    <property type="protein sequence ID" value="EWS72905.1"/>
    <property type="molecule type" value="Genomic_DNA"/>
</dbReference>
<dbReference type="GeneID" id="24441979"/>
<accession>W7X144</accession>
<dbReference type="AlphaFoldDB" id="W7X144"/>
<organism evidence="1 2">
    <name type="scientific">Tetrahymena thermophila (strain SB210)</name>
    <dbReference type="NCBI Taxonomy" id="312017"/>
    <lineage>
        <taxon>Eukaryota</taxon>
        <taxon>Sar</taxon>
        <taxon>Alveolata</taxon>
        <taxon>Ciliophora</taxon>
        <taxon>Intramacronucleata</taxon>
        <taxon>Oligohymenophorea</taxon>
        <taxon>Hymenostomatida</taxon>
        <taxon>Tetrahymenina</taxon>
        <taxon>Tetrahymenidae</taxon>
        <taxon>Tetrahymena</taxon>
    </lineage>
</organism>